<dbReference type="Pfam" id="PF01391">
    <property type="entry name" value="Collagen"/>
    <property type="match status" value="1"/>
</dbReference>
<accession>A0A0N4WAA3</accession>
<evidence type="ECO:0000256" key="2">
    <source>
        <dbReference type="SAM" id="MobiDB-lite"/>
    </source>
</evidence>
<dbReference type="Proteomes" id="UP000268014">
    <property type="component" value="Unassembled WGS sequence"/>
</dbReference>
<sequence length="88" mass="9150">MGPPGDDGDCGVDGDVGPDGVVGEDGEVGPTGNDGIQGPVGHDGEPGAVFTSLLHDFSLFVNFTGQDAEYCPCPRRLYHYSDIVKKIL</sequence>
<dbReference type="OrthoDB" id="5870793at2759"/>
<evidence type="ECO:0000313" key="4">
    <source>
        <dbReference type="Proteomes" id="UP000268014"/>
    </source>
</evidence>
<keyword evidence="1" id="KW-0677">Repeat</keyword>
<evidence type="ECO:0000313" key="3">
    <source>
        <dbReference type="EMBL" id="VDO31444.1"/>
    </source>
</evidence>
<dbReference type="STRING" id="6290.A0A0N4WAA3"/>
<dbReference type="EMBL" id="UZAF01016632">
    <property type="protein sequence ID" value="VDO31444.1"/>
    <property type="molecule type" value="Genomic_DNA"/>
</dbReference>
<dbReference type="Gene3D" id="1.20.5.320">
    <property type="entry name" value="6-Phosphogluconate Dehydrogenase, domain 3"/>
    <property type="match status" value="1"/>
</dbReference>
<feature type="compositionally biased region" description="Acidic residues" evidence="2">
    <location>
        <begin position="1"/>
        <end position="12"/>
    </location>
</feature>
<proteinExistence type="predicted"/>
<organism evidence="5">
    <name type="scientific">Haemonchus placei</name>
    <name type="common">Barber's pole worm</name>
    <dbReference type="NCBI Taxonomy" id="6290"/>
    <lineage>
        <taxon>Eukaryota</taxon>
        <taxon>Metazoa</taxon>
        <taxon>Ecdysozoa</taxon>
        <taxon>Nematoda</taxon>
        <taxon>Chromadorea</taxon>
        <taxon>Rhabditida</taxon>
        <taxon>Rhabditina</taxon>
        <taxon>Rhabditomorpha</taxon>
        <taxon>Strongyloidea</taxon>
        <taxon>Trichostrongylidae</taxon>
        <taxon>Haemonchus</taxon>
    </lineage>
</organism>
<feature type="region of interest" description="Disordered" evidence="2">
    <location>
        <begin position="1"/>
        <end position="47"/>
    </location>
</feature>
<name>A0A0N4WAA3_HAEPC</name>
<dbReference type="InterPro" id="IPR008160">
    <property type="entry name" value="Collagen"/>
</dbReference>
<reference evidence="3 4" key="2">
    <citation type="submission" date="2018-11" db="EMBL/GenBank/DDBJ databases">
        <authorList>
            <consortium name="Pathogen Informatics"/>
        </authorList>
    </citation>
    <scope>NUCLEOTIDE SEQUENCE [LARGE SCALE GENOMIC DNA]</scope>
    <source>
        <strain evidence="3 4">MHpl1</strain>
    </source>
</reference>
<keyword evidence="4" id="KW-1185">Reference proteome</keyword>
<evidence type="ECO:0000256" key="1">
    <source>
        <dbReference type="ARBA" id="ARBA00022737"/>
    </source>
</evidence>
<dbReference type="AlphaFoldDB" id="A0A0N4WAA3"/>
<reference evidence="5" key="1">
    <citation type="submission" date="2017-02" db="UniProtKB">
        <authorList>
            <consortium name="WormBaseParasite"/>
        </authorList>
    </citation>
    <scope>IDENTIFICATION</scope>
</reference>
<protein>
    <submittedName>
        <fullName evidence="5">Collagen triple helix repeat protein</fullName>
    </submittedName>
</protein>
<dbReference type="WBParaSite" id="HPLM_0000729801-mRNA-1">
    <property type="protein sequence ID" value="HPLM_0000729801-mRNA-1"/>
    <property type="gene ID" value="HPLM_0000729801"/>
</dbReference>
<evidence type="ECO:0000313" key="5">
    <source>
        <dbReference type="WBParaSite" id="HPLM_0000729801-mRNA-1"/>
    </source>
</evidence>
<gene>
    <name evidence="3" type="ORF">HPLM_LOCUS7290</name>
</gene>